<dbReference type="EMBL" id="BARV01029523">
    <property type="protein sequence ID" value="GAI45387.1"/>
    <property type="molecule type" value="Genomic_DNA"/>
</dbReference>
<sequence>VENHKRFLFRTPIIDREWIVLYKKELGLEYRLDPTHYVEYTLEQFKEELGRANIATKKVDIRFGEIYAVCEVVCK</sequence>
<organism evidence="1">
    <name type="scientific">marine sediment metagenome</name>
    <dbReference type="NCBI Taxonomy" id="412755"/>
    <lineage>
        <taxon>unclassified sequences</taxon>
        <taxon>metagenomes</taxon>
        <taxon>ecological metagenomes</taxon>
    </lineage>
</organism>
<feature type="non-terminal residue" evidence="1">
    <location>
        <position position="1"/>
    </location>
</feature>
<proteinExistence type="predicted"/>
<evidence type="ECO:0000313" key="1">
    <source>
        <dbReference type="EMBL" id="GAI45387.1"/>
    </source>
</evidence>
<protein>
    <submittedName>
        <fullName evidence="1">Uncharacterized protein</fullName>
    </submittedName>
</protein>
<comment type="caution">
    <text evidence="1">The sequence shown here is derived from an EMBL/GenBank/DDBJ whole genome shotgun (WGS) entry which is preliminary data.</text>
</comment>
<gene>
    <name evidence="1" type="ORF">S06H3_47061</name>
</gene>
<name>X1NMY1_9ZZZZ</name>
<reference evidence="1" key="1">
    <citation type="journal article" date="2014" name="Front. Microbiol.">
        <title>High frequency of phylogenetically diverse reductive dehalogenase-homologous genes in deep subseafloor sedimentary metagenomes.</title>
        <authorList>
            <person name="Kawai M."/>
            <person name="Futagami T."/>
            <person name="Toyoda A."/>
            <person name="Takaki Y."/>
            <person name="Nishi S."/>
            <person name="Hori S."/>
            <person name="Arai W."/>
            <person name="Tsubouchi T."/>
            <person name="Morono Y."/>
            <person name="Uchiyama I."/>
            <person name="Ito T."/>
            <person name="Fujiyama A."/>
            <person name="Inagaki F."/>
            <person name="Takami H."/>
        </authorList>
    </citation>
    <scope>NUCLEOTIDE SEQUENCE</scope>
    <source>
        <strain evidence="1">Expedition CK06-06</strain>
    </source>
</reference>
<dbReference type="AlphaFoldDB" id="X1NMY1"/>
<accession>X1NMY1</accession>